<feature type="compositionally biased region" description="Low complexity" evidence="1">
    <location>
        <begin position="168"/>
        <end position="183"/>
    </location>
</feature>
<keyword evidence="2" id="KW-1185">Reference proteome</keyword>
<accession>A0A1S3DN79</accession>
<feature type="compositionally biased region" description="Basic and acidic residues" evidence="1">
    <location>
        <begin position="84"/>
        <end position="109"/>
    </location>
</feature>
<dbReference type="RefSeq" id="XP_008484923.1">
    <property type="nucleotide sequence ID" value="XM_008486701.1"/>
</dbReference>
<name>A0A1S3DN79_DIACI</name>
<evidence type="ECO:0000313" key="2">
    <source>
        <dbReference type="Proteomes" id="UP000079169"/>
    </source>
</evidence>
<feature type="region of interest" description="Disordered" evidence="1">
    <location>
        <begin position="67"/>
        <end position="183"/>
    </location>
</feature>
<organism evidence="2 3">
    <name type="scientific">Diaphorina citri</name>
    <name type="common">Asian citrus psyllid</name>
    <dbReference type="NCBI Taxonomy" id="121845"/>
    <lineage>
        <taxon>Eukaryota</taxon>
        <taxon>Metazoa</taxon>
        <taxon>Ecdysozoa</taxon>
        <taxon>Arthropoda</taxon>
        <taxon>Hexapoda</taxon>
        <taxon>Insecta</taxon>
        <taxon>Pterygota</taxon>
        <taxon>Neoptera</taxon>
        <taxon>Paraneoptera</taxon>
        <taxon>Hemiptera</taxon>
        <taxon>Sternorrhyncha</taxon>
        <taxon>Psylloidea</taxon>
        <taxon>Psyllidae</taxon>
        <taxon>Diaphorininae</taxon>
        <taxon>Diaphorina</taxon>
    </lineage>
</organism>
<proteinExistence type="predicted"/>
<dbReference type="AlphaFoldDB" id="A0A1S3DN79"/>
<evidence type="ECO:0000313" key="3">
    <source>
        <dbReference type="RefSeq" id="XP_008484923.1"/>
    </source>
</evidence>
<reference evidence="3" key="1">
    <citation type="submission" date="2025-08" db="UniProtKB">
        <authorList>
            <consortium name="RefSeq"/>
        </authorList>
    </citation>
    <scope>IDENTIFICATION</scope>
</reference>
<feature type="compositionally biased region" description="Basic and acidic residues" evidence="1">
    <location>
        <begin position="155"/>
        <end position="165"/>
    </location>
</feature>
<protein>
    <submittedName>
        <fullName evidence="3">Bromodomain testis-specific protein-like</fullName>
    </submittedName>
</protein>
<dbReference type="KEGG" id="dci:103521592"/>
<gene>
    <name evidence="3" type="primary">LOC103521592</name>
</gene>
<feature type="non-terminal residue" evidence="3">
    <location>
        <position position="183"/>
    </location>
</feature>
<dbReference type="PaxDb" id="121845-A0A1S3DN79"/>
<dbReference type="GeneID" id="103521592"/>
<dbReference type="Proteomes" id="UP000079169">
    <property type="component" value="Unplaced"/>
</dbReference>
<evidence type="ECO:0000256" key="1">
    <source>
        <dbReference type="SAM" id="MobiDB-lite"/>
    </source>
</evidence>
<sequence>MTRVWAQMPVRSRQAGVQADPLARVYGVFGAPAHSVCAKLIDKSTVYRPQDVVLEKEELKRAQMKLEETRRVAKRPALDLPSDLVDRKRREMERRYESSSSSKYDDRYSSSRHTSRRDDPPAPPPAPRVSKDPRYGGSSSMGGSLGSGSSSYGRGDTRRVTDSGKDQGGSSSSHRPYSDSSAK</sequence>